<name>A0A9D2SDZ8_9FIRM</name>
<reference evidence="1" key="1">
    <citation type="journal article" date="2021" name="PeerJ">
        <title>Extensive microbial diversity within the chicken gut microbiome revealed by metagenomics and culture.</title>
        <authorList>
            <person name="Gilroy R."/>
            <person name="Ravi A."/>
            <person name="Getino M."/>
            <person name="Pursley I."/>
            <person name="Horton D.L."/>
            <person name="Alikhan N.F."/>
            <person name="Baker D."/>
            <person name="Gharbi K."/>
            <person name="Hall N."/>
            <person name="Watson M."/>
            <person name="Adriaenssens E.M."/>
            <person name="Foster-Nyarko E."/>
            <person name="Jarju S."/>
            <person name="Secka A."/>
            <person name="Antonio M."/>
            <person name="Oren A."/>
            <person name="Chaudhuri R.R."/>
            <person name="La Ragione R."/>
            <person name="Hildebrand F."/>
            <person name="Pallen M.J."/>
        </authorList>
    </citation>
    <scope>NUCLEOTIDE SEQUENCE</scope>
    <source>
        <strain evidence="1">USAMLcec3-2134</strain>
    </source>
</reference>
<dbReference type="AlphaFoldDB" id="A0A9D2SDZ8"/>
<organism evidence="1 2">
    <name type="scientific">Candidatus Eisenbergiella merdigallinarum</name>
    <dbReference type="NCBI Taxonomy" id="2838552"/>
    <lineage>
        <taxon>Bacteria</taxon>
        <taxon>Bacillati</taxon>
        <taxon>Bacillota</taxon>
        <taxon>Clostridia</taxon>
        <taxon>Lachnospirales</taxon>
        <taxon>Lachnospiraceae</taxon>
        <taxon>Eisenbergiella</taxon>
    </lineage>
</organism>
<dbReference type="InterPro" id="IPR045706">
    <property type="entry name" value="DUF6062"/>
</dbReference>
<evidence type="ECO:0000313" key="2">
    <source>
        <dbReference type="Proteomes" id="UP000886883"/>
    </source>
</evidence>
<sequence>MKEKLYTIPLNDAVNADDECPFCYIERDVERDMMDFVLGSAASYMESDVREETDREGFCRAHMKKMFDYGNTLGNGWILKTYYKKLIREMEGEFSRFAPGKVSFADRLKKTAPANSVCQWIEKKESTCYICDRFRKEYERYLDTFFYLFQNDPAFVEKIKNGKGFCLHHFADLCRGADSRLSEQQKASFYPMVFEVMRRNMERVSGDVDWLIEKFDYLNKDADWKNSRDAVQRGMQKLKGGYPADPVYKMNK</sequence>
<dbReference type="Proteomes" id="UP000886883">
    <property type="component" value="Unassembled WGS sequence"/>
</dbReference>
<dbReference type="EMBL" id="DWXE01000037">
    <property type="protein sequence ID" value="HJB91626.1"/>
    <property type="molecule type" value="Genomic_DNA"/>
</dbReference>
<dbReference type="Pfam" id="PF19538">
    <property type="entry name" value="DUF6062"/>
    <property type="match status" value="1"/>
</dbReference>
<gene>
    <name evidence="1" type="ORF">H9763_09230</name>
</gene>
<comment type="caution">
    <text evidence="1">The sequence shown here is derived from an EMBL/GenBank/DDBJ whole genome shotgun (WGS) entry which is preliminary data.</text>
</comment>
<reference evidence="1" key="2">
    <citation type="submission" date="2021-04" db="EMBL/GenBank/DDBJ databases">
        <authorList>
            <person name="Gilroy R."/>
        </authorList>
    </citation>
    <scope>NUCLEOTIDE SEQUENCE</scope>
    <source>
        <strain evidence="1">USAMLcec3-2134</strain>
    </source>
</reference>
<evidence type="ECO:0008006" key="3">
    <source>
        <dbReference type="Google" id="ProtNLM"/>
    </source>
</evidence>
<accession>A0A9D2SDZ8</accession>
<protein>
    <recommendedName>
        <fullName evidence="3">ABC transporter substrate-binding protein</fullName>
    </recommendedName>
</protein>
<evidence type="ECO:0000313" key="1">
    <source>
        <dbReference type="EMBL" id="HJB91626.1"/>
    </source>
</evidence>
<proteinExistence type="predicted"/>